<accession>A0A086AT60</accession>
<organism evidence="1 3">
    <name type="scientific">Flavobacterium hydatis</name>
    <name type="common">Cytophaga aquatilis</name>
    <dbReference type="NCBI Taxonomy" id="991"/>
    <lineage>
        <taxon>Bacteria</taxon>
        <taxon>Pseudomonadati</taxon>
        <taxon>Bacteroidota</taxon>
        <taxon>Flavobacteriia</taxon>
        <taxon>Flavobacteriales</taxon>
        <taxon>Flavobacteriaceae</taxon>
        <taxon>Flavobacterium</taxon>
    </lineage>
</organism>
<dbReference type="Proteomes" id="UP000198424">
    <property type="component" value="Unassembled WGS sequence"/>
</dbReference>
<reference evidence="1 3" key="1">
    <citation type="submission" date="2014-07" db="EMBL/GenBank/DDBJ databases">
        <title>Genome of Flavobacterium hydatis DSM 2063.</title>
        <authorList>
            <person name="Pipes S.E."/>
            <person name="Stropko S.J."/>
            <person name="Newman J.D."/>
        </authorList>
    </citation>
    <scope>NUCLEOTIDE SEQUENCE [LARGE SCALE GENOMIC DNA]</scope>
    <source>
        <strain evidence="1 3">DSM 2063</strain>
    </source>
</reference>
<dbReference type="EMBL" id="MUGY01000025">
    <property type="protein sequence ID" value="OXA91561.1"/>
    <property type="molecule type" value="Genomic_DNA"/>
</dbReference>
<sequence>MRTKNVFGFKSVLKKIVVLKILKKFTMNQENQLPVEVLVENQLVEKFQVEELEKRYEFGWVTSVIDALK</sequence>
<evidence type="ECO:0000313" key="2">
    <source>
        <dbReference type="EMBL" id="OXA91561.1"/>
    </source>
</evidence>
<reference evidence="2 4" key="2">
    <citation type="submission" date="2016-11" db="EMBL/GenBank/DDBJ databases">
        <title>Whole genomes of Flavobacteriaceae.</title>
        <authorList>
            <person name="Stine C."/>
            <person name="Li C."/>
            <person name="Tadesse D."/>
        </authorList>
    </citation>
    <scope>NUCLEOTIDE SEQUENCE [LARGE SCALE GENOMIC DNA]</scope>
    <source>
        <strain evidence="2 4">ATCC 29551</strain>
    </source>
</reference>
<evidence type="ECO:0000313" key="4">
    <source>
        <dbReference type="Proteomes" id="UP000198424"/>
    </source>
</evidence>
<dbReference type="Proteomes" id="UP000028712">
    <property type="component" value="Unassembled WGS sequence"/>
</dbReference>
<protein>
    <submittedName>
        <fullName evidence="1">Uncharacterized protein</fullName>
    </submittedName>
</protein>
<keyword evidence="4" id="KW-1185">Reference proteome</keyword>
<comment type="caution">
    <text evidence="1">The sequence shown here is derived from an EMBL/GenBank/DDBJ whole genome shotgun (WGS) entry which is preliminary data.</text>
</comment>
<dbReference type="EMBL" id="JPRM01000002">
    <property type="protein sequence ID" value="KFF19874.1"/>
    <property type="molecule type" value="Genomic_DNA"/>
</dbReference>
<dbReference type="AlphaFoldDB" id="A0A086AT60"/>
<evidence type="ECO:0000313" key="3">
    <source>
        <dbReference type="Proteomes" id="UP000028712"/>
    </source>
</evidence>
<gene>
    <name evidence="2" type="ORF">B0A62_17975</name>
    <name evidence="1" type="ORF">IW20_01725</name>
</gene>
<proteinExistence type="predicted"/>
<name>A0A086AT60_FLAHY</name>
<evidence type="ECO:0000313" key="1">
    <source>
        <dbReference type="EMBL" id="KFF19874.1"/>
    </source>
</evidence>